<dbReference type="PANTHER" id="PTHR11365">
    <property type="entry name" value="5-OXOPROLINASE RELATED"/>
    <property type="match status" value="1"/>
</dbReference>
<evidence type="ECO:0000259" key="2">
    <source>
        <dbReference type="Pfam" id="PF05378"/>
    </source>
</evidence>
<accession>A0ABW3VQ19</accession>
<dbReference type="Pfam" id="PF05378">
    <property type="entry name" value="Hydant_A_N"/>
    <property type="match status" value="1"/>
</dbReference>
<dbReference type="InterPro" id="IPR002821">
    <property type="entry name" value="Hydantoinase_A"/>
</dbReference>
<evidence type="ECO:0000313" key="5">
    <source>
        <dbReference type="Proteomes" id="UP001597182"/>
    </source>
</evidence>
<dbReference type="PANTHER" id="PTHR11365:SF23">
    <property type="entry name" value="HYPOTHETICAL 5-OXOPROLINASE (EUROFUNG)-RELATED"/>
    <property type="match status" value="1"/>
</dbReference>
<proteinExistence type="predicted"/>
<dbReference type="RefSeq" id="WP_339124461.1">
    <property type="nucleotide sequence ID" value="NZ_BAABKS010000002.1"/>
</dbReference>
<gene>
    <name evidence="4" type="ORF">ACFQ34_26015</name>
</gene>
<feature type="domain" description="Hydantoinase/oxoprolinase N-terminal" evidence="2">
    <location>
        <begin position="12"/>
        <end position="191"/>
    </location>
</feature>
<keyword evidence="5" id="KW-1185">Reference proteome</keyword>
<feature type="domain" description="Hydantoinase A/oxoprolinase" evidence="1">
    <location>
        <begin position="211"/>
        <end position="496"/>
    </location>
</feature>
<sequence length="695" mass="74026">MANSDATLPWWVGVDVGGTFTDVIAMHRHTGETRDHKVLTTRGRLEDGVLAALTGLDIPLGEIAEIVHGHTAGINAVLSRQGSSVALLATEGHRDLLDIGRMDREFGPNFYDPTWLRPHQERPVARRRHRYGIRERIGWDGAEVVALDEDQVREVAGRIRDAGIESVAICFLNSYLNQSHEQRAARILREELPGVYIQTSEIYPVTKEHERTVTVALDAYVGPIVTTYLNRLEGALAEAGFGGTLWMMTMNGGVGSVAETSKAPVFQLVSGPVGGVAGSVDLARAAGDRNLLTMDMGGTSTDVAAIRDATTPMTDTWAVEFGLTMTMPVVDVGSVGSGAGSIVHIDSVGTLRVGPESAGSVPGPACYGRGGERPTLTDACVVLGILQPDLFAGGALTLDVEKARAALKTVADPLGMSVEELADGAYRLACSDVAGSIRSISTYRGLDLREFGLLAFGSAGPMIAHQVARELGVDKVVVPQAPGEFSAFGLLTSDLRVSTARSPMTVLSTDGGTDWEGLFTELEEQVASSLGTQGAAKEDIVFERAIFAMYSGQTWDNRLDIGPDEIDDVRVKQLIGQVHDFYQQRYGFSAEELPIIVTTVEVTGRAPRGTLPQHVSHAGEGDPVLRRAAVRLDGVTHESAPVYRRELLPVGERVPGPALIVEDYATTVVHAGSTATQDAAGILRIVTDGKDGHSA</sequence>
<dbReference type="Proteomes" id="UP001597182">
    <property type="component" value="Unassembled WGS sequence"/>
</dbReference>
<evidence type="ECO:0000259" key="1">
    <source>
        <dbReference type="Pfam" id="PF01968"/>
    </source>
</evidence>
<dbReference type="Pfam" id="PF01968">
    <property type="entry name" value="Hydantoinase_A"/>
    <property type="match status" value="1"/>
</dbReference>
<feature type="domain" description="Acetophenone carboxylase-like C-terminal" evidence="3">
    <location>
        <begin position="518"/>
        <end position="683"/>
    </location>
</feature>
<dbReference type="InterPro" id="IPR045079">
    <property type="entry name" value="Oxoprolinase-like"/>
</dbReference>
<organism evidence="4 5">
    <name type="scientific">Pseudonocardia benzenivorans</name>
    <dbReference type="NCBI Taxonomy" id="228005"/>
    <lineage>
        <taxon>Bacteria</taxon>
        <taxon>Bacillati</taxon>
        <taxon>Actinomycetota</taxon>
        <taxon>Actinomycetes</taxon>
        <taxon>Pseudonocardiales</taxon>
        <taxon>Pseudonocardiaceae</taxon>
        <taxon>Pseudonocardia</taxon>
    </lineage>
</organism>
<comment type="caution">
    <text evidence="4">The sequence shown here is derived from an EMBL/GenBank/DDBJ whole genome shotgun (WGS) entry which is preliminary data.</text>
</comment>
<dbReference type="InterPro" id="IPR008040">
    <property type="entry name" value="Hydant_A_N"/>
</dbReference>
<evidence type="ECO:0000259" key="3">
    <source>
        <dbReference type="Pfam" id="PF19278"/>
    </source>
</evidence>
<protein>
    <submittedName>
        <fullName evidence="4">Hydantoinase/oxoprolinase family protein</fullName>
    </submittedName>
</protein>
<name>A0ABW3VQ19_9PSEU</name>
<evidence type="ECO:0000313" key="4">
    <source>
        <dbReference type="EMBL" id="MFD1236758.1"/>
    </source>
</evidence>
<dbReference type="EMBL" id="JBHTMB010000241">
    <property type="protein sequence ID" value="MFD1236758.1"/>
    <property type="molecule type" value="Genomic_DNA"/>
</dbReference>
<dbReference type="Pfam" id="PF19278">
    <property type="entry name" value="Hydant_A_C"/>
    <property type="match status" value="1"/>
</dbReference>
<reference evidence="5" key="1">
    <citation type="journal article" date="2019" name="Int. J. Syst. Evol. Microbiol.">
        <title>The Global Catalogue of Microorganisms (GCM) 10K type strain sequencing project: providing services to taxonomists for standard genome sequencing and annotation.</title>
        <authorList>
            <consortium name="The Broad Institute Genomics Platform"/>
            <consortium name="The Broad Institute Genome Sequencing Center for Infectious Disease"/>
            <person name="Wu L."/>
            <person name="Ma J."/>
        </authorList>
    </citation>
    <scope>NUCLEOTIDE SEQUENCE [LARGE SCALE GENOMIC DNA]</scope>
    <source>
        <strain evidence="5">CCUG 49018</strain>
    </source>
</reference>
<dbReference type="InterPro" id="IPR049517">
    <property type="entry name" value="ACX-like_C"/>
</dbReference>